<evidence type="ECO:0000256" key="1">
    <source>
        <dbReference type="SAM" id="MobiDB-lite"/>
    </source>
</evidence>
<sequence length="237" mass="26964">MKLTPESDLDFADVRGEGEGEEADERQEDELMPEDSGYETASTIPTCTAKVGGNQQEMTARQKKKKVVDSWDDEDLEDEVEVENKNVKNTTIQDEEKPAWENSGLLNYRLKDGVVRHLPEDVLYSNFTKLALPSPPPHLLPYLYKLLTLYLIQPICSVLEVLLREPITATLLNARLQEVAKVSVLPPYVRIISTDPRLKHAKGELNWVEVRLIAVHGCTFNIIWKELRHKHIALKSP</sequence>
<keyword evidence="3" id="KW-1185">Reference proteome</keyword>
<dbReference type="Proteomes" id="UP000800200">
    <property type="component" value="Unassembled WGS sequence"/>
</dbReference>
<name>A0A6A6E674_9PEZI</name>
<feature type="compositionally biased region" description="Acidic residues" evidence="1">
    <location>
        <begin position="19"/>
        <end position="37"/>
    </location>
</feature>
<dbReference type="OrthoDB" id="2320933at2759"/>
<protein>
    <submittedName>
        <fullName evidence="2">Uncharacterized protein</fullName>
    </submittedName>
</protein>
<organism evidence="2 3">
    <name type="scientific">Zopfia rhizophila CBS 207.26</name>
    <dbReference type="NCBI Taxonomy" id="1314779"/>
    <lineage>
        <taxon>Eukaryota</taxon>
        <taxon>Fungi</taxon>
        <taxon>Dikarya</taxon>
        <taxon>Ascomycota</taxon>
        <taxon>Pezizomycotina</taxon>
        <taxon>Dothideomycetes</taxon>
        <taxon>Dothideomycetes incertae sedis</taxon>
        <taxon>Zopfiaceae</taxon>
        <taxon>Zopfia</taxon>
    </lineage>
</organism>
<dbReference type="EMBL" id="ML994627">
    <property type="protein sequence ID" value="KAF2187431.1"/>
    <property type="molecule type" value="Genomic_DNA"/>
</dbReference>
<reference evidence="2" key="1">
    <citation type="journal article" date="2020" name="Stud. Mycol.">
        <title>101 Dothideomycetes genomes: a test case for predicting lifestyles and emergence of pathogens.</title>
        <authorList>
            <person name="Haridas S."/>
            <person name="Albert R."/>
            <person name="Binder M."/>
            <person name="Bloem J."/>
            <person name="Labutti K."/>
            <person name="Salamov A."/>
            <person name="Andreopoulos B."/>
            <person name="Baker S."/>
            <person name="Barry K."/>
            <person name="Bills G."/>
            <person name="Bluhm B."/>
            <person name="Cannon C."/>
            <person name="Castanera R."/>
            <person name="Culley D."/>
            <person name="Daum C."/>
            <person name="Ezra D."/>
            <person name="Gonzalez J."/>
            <person name="Henrissat B."/>
            <person name="Kuo A."/>
            <person name="Liang C."/>
            <person name="Lipzen A."/>
            <person name="Lutzoni F."/>
            <person name="Magnuson J."/>
            <person name="Mondo S."/>
            <person name="Nolan M."/>
            <person name="Ohm R."/>
            <person name="Pangilinan J."/>
            <person name="Park H.-J."/>
            <person name="Ramirez L."/>
            <person name="Alfaro M."/>
            <person name="Sun H."/>
            <person name="Tritt A."/>
            <person name="Yoshinaga Y."/>
            <person name="Zwiers L.-H."/>
            <person name="Turgeon B."/>
            <person name="Goodwin S."/>
            <person name="Spatafora J."/>
            <person name="Crous P."/>
            <person name="Grigoriev I."/>
        </authorList>
    </citation>
    <scope>NUCLEOTIDE SEQUENCE</scope>
    <source>
        <strain evidence="2">CBS 207.26</strain>
    </source>
</reference>
<feature type="region of interest" description="Disordered" evidence="1">
    <location>
        <begin position="1"/>
        <end position="77"/>
    </location>
</feature>
<gene>
    <name evidence="2" type="ORF">K469DRAFT_771975</name>
</gene>
<proteinExistence type="predicted"/>
<evidence type="ECO:0000313" key="3">
    <source>
        <dbReference type="Proteomes" id="UP000800200"/>
    </source>
</evidence>
<evidence type="ECO:0000313" key="2">
    <source>
        <dbReference type="EMBL" id="KAF2187431.1"/>
    </source>
</evidence>
<accession>A0A6A6E674</accession>
<dbReference type="AlphaFoldDB" id="A0A6A6E674"/>